<organism evidence="7 8">
    <name type="scientific">Pseudonocardia hispaniensis</name>
    <dbReference type="NCBI Taxonomy" id="904933"/>
    <lineage>
        <taxon>Bacteria</taxon>
        <taxon>Bacillati</taxon>
        <taxon>Actinomycetota</taxon>
        <taxon>Actinomycetes</taxon>
        <taxon>Pseudonocardiales</taxon>
        <taxon>Pseudonocardiaceae</taxon>
        <taxon>Pseudonocardia</taxon>
    </lineage>
</organism>
<name>A0ABW1J6Q8_9PSEU</name>
<feature type="domain" description="Fe/B12 periplasmic-binding" evidence="6">
    <location>
        <begin position="72"/>
        <end position="335"/>
    </location>
</feature>
<comment type="subcellular location">
    <subcellularLocation>
        <location evidence="1">Cell envelope</location>
    </subcellularLocation>
</comment>
<evidence type="ECO:0000256" key="1">
    <source>
        <dbReference type="ARBA" id="ARBA00004196"/>
    </source>
</evidence>
<dbReference type="Proteomes" id="UP001596302">
    <property type="component" value="Unassembled WGS sequence"/>
</dbReference>
<proteinExistence type="inferred from homology"/>
<dbReference type="EMBL" id="JBHSQW010000039">
    <property type="protein sequence ID" value="MFC5996334.1"/>
    <property type="molecule type" value="Genomic_DNA"/>
</dbReference>
<dbReference type="SUPFAM" id="SSF53807">
    <property type="entry name" value="Helical backbone' metal receptor"/>
    <property type="match status" value="1"/>
</dbReference>
<accession>A0ABW1J6Q8</accession>
<gene>
    <name evidence="7" type="ORF">ACFQE5_19195</name>
</gene>
<dbReference type="Gene3D" id="3.40.50.1980">
    <property type="entry name" value="Nitrogenase molybdenum iron protein domain"/>
    <property type="match status" value="2"/>
</dbReference>
<dbReference type="RefSeq" id="WP_379586923.1">
    <property type="nucleotide sequence ID" value="NZ_JBHSQW010000039.1"/>
</dbReference>
<feature type="signal peptide" evidence="5">
    <location>
        <begin position="1"/>
        <end position="21"/>
    </location>
</feature>
<evidence type="ECO:0000256" key="4">
    <source>
        <dbReference type="ARBA" id="ARBA00022729"/>
    </source>
</evidence>
<feature type="chain" id="PRO_5046517999" evidence="5">
    <location>
        <begin position="22"/>
        <end position="335"/>
    </location>
</feature>
<keyword evidence="4 5" id="KW-0732">Signal</keyword>
<comment type="similarity">
    <text evidence="2">Belongs to the bacterial solute-binding protein 8 family.</text>
</comment>
<dbReference type="PANTHER" id="PTHR30532">
    <property type="entry name" value="IRON III DICITRATE-BINDING PERIPLASMIC PROTEIN"/>
    <property type="match status" value="1"/>
</dbReference>
<evidence type="ECO:0000313" key="8">
    <source>
        <dbReference type="Proteomes" id="UP001596302"/>
    </source>
</evidence>
<keyword evidence="3" id="KW-0813">Transport</keyword>
<evidence type="ECO:0000313" key="7">
    <source>
        <dbReference type="EMBL" id="MFC5996334.1"/>
    </source>
</evidence>
<dbReference type="PROSITE" id="PS50983">
    <property type="entry name" value="FE_B12_PBP"/>
    <property type="match status" value="1"/>
</dbReference>
<evidence type="ECO:0000256" key="5">
    <source>
        <dbReference type="SAM" id="SignalP"/>
    </source>
</evidence>
<dbReference type="InterPro" id="IPR051313">
    <property type="entry name" value="Bact_iron-sidero_bind"/>
</dbReference>
<keyword evidence="8" id="KW-1185">Reference proteome</keyword>
<reference evidence="8" key="1">
    <citation type="journal article" date="2019" name="Int. J. Syst. Evol. Microbiol.">
        <title>The Global Catalogue of Microorganisms (GCM) 10K type strain sequencing project: providing services to taxonomists for standard genome sequencing and annotation.</title>
        <authorList>
            <consortium name="The Broad Institute Genomics Platform"/>
            <consortium name="The Broad Institute Genome Sequencing Center for Infectious Disease"/>
            <person name="Wu L."/>
            <person name="Ma J."/>
        </authorList>
    </citation>
    <scope>NUCLEOTIDE SEQUENCE [LARGE SCALE GENOMIC DNA]</scope>
    <source>
        <strain evidence="8">CCM 8391</strain>
    </source>
</reference>
<protein>
    <submittedName>
        <fullName evidence="7">ABC transporter substrate-binding protein</fullName>
    </submittedName>
</protein>
<evidence type="ECO:0000256" key="3">
    <source>
        <dbReference type="ARBA" id="ARBA00022448"/>
    </source>
</evidence>
<dbReference type="PANTHER" id="PTHR30532:SF1">
    <property type="entry name" value="IRON(3+)-HYDROXAMATE-BINDING PROTEIN FHUD"/>
    <property type="match status" value="1"/>
</dbReference>
<evidence type="ECO:0000256" key="2">
    <source>
        <dbReference type="ARBA" id="ARBA00008814"/>
    </source>
</evidence>
<dbReference type="Pfam" id="PF01497">
    <property type="entry name" value="Peripla_BP_2"/>
    <property type="match status" value="1"/>
</dbReference>
<evidence type="ECO:0000259" key="6">
    <source>
        <dbReference type="PROSITE" id="PS50983"/>
    </source>
</evidence>
<comment type="caution">
    <text evidence="7">The sequence shown here is derived from an EMBL/GenBank/DDBJ whole genome shotgun (WGS) entry which is preliminary data.</text>
</comment>
<dbReference type="PROSITE" id="PS51257">
    <property type="entry name" value="PROKAR_LIPOPROTEIN"/>
    <property type="match status" value="1"/>
</dbReference>
<sequence length="335" mass="35017">MSRRRTGLVVSLASMLAVALAACGDSAAGDTNPGPASAPAPHIDRTVAALQPSLSITDPAGTKVSLAAPPTRIVCLSGLCDDIVVELGLTPAGTSTPALLANKALLGERAKDVPVVKGSFGSEDVESIAALEPDLVMGLTGVHEPLRPAIERFAPLWLAEPDTWQESIGQLRALGALTGRVDQATAAEQRFRNTLADAVVRTRETGQAGRTVVLMYGSPDSIGVDTADSLKGHLLGMLFRYPFAAKSGDLATASNFSVEEILAQQPDVALVYSLLFSPQDRTLSAQLAGNPVWQQVPAVQADRVTEVDARLWGSGRGTRSLTAVIEEAMALVPPR</sequence>
<dbReference type="InterPro" id="IPR002491">
    <property type="entry name" value="ABC_transptr_periplasmic_BD"/>
</dbReference>